<dbReference type="KEGG" id="vin:AKJ08_2864"/>
<dbReference type="Proteomes" id="UP000055590">
    <property type="component" value="Chromosome"/>
</dbReference>
<name>A0A0K1PG44_9BACT</name>
<reference evidence="1 2" key="1">
    <citation type="submission" date="2015-08" db="EMBL/GenBank/DDBJ databases">
        <authorList>
            <person name="Babu N.S."/>
            <person name="Beckwith C.J."/>
            <person name="Beseler K.G."/>
            <person name="Brison A."/>
            <person name="Carone J.V."/>
            <person name="Caskin T.P."/>
            <person name="Diamond M."/>
            <person name="Durham M.E."/>
            <person name="Foxe J.M."/>
            <person name="Go M."/>
            <person name="Henderson B.A."/>
            <person name="Jones I.B."/>
            <person name="McGettigan J.A."/>
            <person name="Micheletti S.J."/>
            <person name="Nasrallah M.E."/>
            <person name="Ortiz D."/>
            <person name="Piller C.R."/>
            <person name="Privatt S.R."/>
            <person name="Schneider S.L."/>
            <person name="Sharp S."/>
            <person name="Smith T.C."/>
            <person name="Stanton J.D."/>
            <person name="Ullery H.E."/>
            <person name="Wilson R.J."/>
            <person name="Serrano M.G."/>
            <person name="Buck G."/>
            <person name="Lee V."/>
            <person name="Wang Y."/>
            <person name="Carvalho R."/>
            <person name="Voegtly L."/>
            <person name="Shi R."/>
            <person name="Duckworth R."/>
            <person name="Johnson A."/>
            <person name="Loviza R."/>
            <person name="Walstead R."/>
            <person name="Shah Z."/>
            <person name="Kiflezghi M."/>
            <person name="Wade K."/>
            <person name="Ball S.L."/>
            <person name="Bradley K.W."/>
            <person name="Asai D.J."/>
            <person name="Bowman C.A."/>
            <person name="Russell D.A."/>
            <person name="Pope W.H."/>
            <person name="Jacobs-Sera D."/>
            <person name="Hendrix R.W."/>
            <person name="Hatfull G.F."/>
        </authorList>
    </citation>
    <scope>NUCLEOTIDE SEQUENCE [LARGE SCALE GENOMIC DNA]</scope>
    <source>
        <strain evidence="1 2">DSM 27710</strain>
    </source>
</reference>
<keyword evidence="2" id="KW-1185">Reference proteome</keyword>
<evidence type="ECO:0000313" key="1">
    <source>
        <dbReference type="EMBL" id="AKU92477.1"/>
    </source>
</evidence>
<organism evidence="1 2">
    <name type="scientific">Vulgatibacter incomptus</name>
    <dbReference type="NCBI Taxonomy" id="1391653"/>
    <lineage>
        <taxon>Bacteria</taxon>
        <taxon>Pseudomonadati</taxon>
        <taxon>Myxococcota</taxon>
        <taxon>Myxococcia</taxon>
        <taxon>Myxococcales</taxon>
        <taxon>Cystobacterineae</taxon>
        <taxon>Vulgatibacteraceae</taxon>
        <taxon>Vulgatibacter</taxon>
    </lineage>
</organism>
<evidence type="ECO:0000313" key="2">
    <source>
        <dbReference type="Proteomes" id="UP000055590"/>
    </source>
</evidence>
<gene>
    <name evidence="1" type="ORF">AKJ08_2864</name>
</gene>
<proteinExistence type="predicted"/>
<dbReference type="RefSeq" id="WP_050726643.1">
    <property type="nucleotide sequence ID" value="NZ_CP012332.1"/>
</dbReference>
<sequence>MKATELEQKVIERMLADRGLNPLRSRVDFASVEVLDRWFSGVGFMAEFVDSEELQVFDAEVSLRWGDVGARLNSERIETGYLVYVDAGRVSTIEGYTYGDEWPEQVEKFELYEIRLGEPLLNPPK</sequence>
<dbReference type="AlphaFoldDB" id="A0A0K1PG44"/>
<protein>
    <submittedName>
        <fullName evidence="1">Uncharacterized protein</fullName>
    </submittedName>
</protein>
<accession>A0A0K1PG44</accession>
<dbReference type="EMBL" id="CP012332">
    <property type="protein sequence ID" value="AKU92477.1"/>
    <property type="molecule type" value="Genomic_DNA"/>
</dbReference>
<dbReference type="OrthoDB" id="6924111at2"/>